<name>A0A0F9MJ02_9ZZZZ</name>
<sequence>MTPFEDLTIAQLRKLTEEFERLKIENVKLKVKYTNKILPEIKTAQELLDEINNNGGIK</sequence>
<protein>
    <submittedName>
        <fullName evidence="1">Uncharacterized protein</fullName>
    </submittedName>
</protein>
<accession>A0A0F9MJ02</accession>
<evidence type="ECO:0000313" key="1">
    <source>
        <dbReference type="EMBL" id="KKM76720.1"/>
    </source>
</evidence>
<gene>
    <name evidence="1" type="ORF">LCGC14_1377200</name>
</gene>
<comment type="caution">
    <text evidence="1">The sequence shown here is derived from an EMBL/GenBank/DDBJ whole genome shotgun (WGS) entry which is preliminary data.</text>
</comment>
<organism evidence="1">
    <name type="scientific">marine sediment metagenome</name>
    <dbReference type="NCBI Taxonomy" id="412755"/>
    <lineage>
        <taxon>unclassified sequences</taxon>
        <taxon>metagenomes</taxon>
        <taxon>ecological metagenomes</taxon>
    </lineage>
</organism>
<proteinExistence type="predicted"/>
<reference evidence="1" key="1">
    <citation type="journal article" date="2015" name="Nature">
        <title>Complex archaea that bridge the gap between prokaryotes and eukaryotes.</title>
        <authorList>
            <person name="Spang A."/>
            <person name="Saw J.H."/>
            <person name="Jorgensen S.L."/>
            <person name="Zaremba-Niedzwiedzka K."/>
            <person name="Martijn J."/>
            <person name="Lind A.E."/>
            <person name="van Eijk R."/>
            <person name="Schleper C."/>
            <person name="Guy L."/>
            <person name="Ettema T.J."/>
        </authorList>
    </citation>
    <scope>NUCLEOTIDE SEQUENCE</scope>
</reference>
<dbReference type="AlphaFoldDB" id="A0A0F9MJ02"/>
<dbReference type="EMBL" id="LAZR01008757">
    <property type="protein sequence ID" value="KKM76720.1"/>
    <property type="molecule type" value="Genomic_DNA"/>
</dbReference>